<evidence type="ECO:0000313" key="1">
    <source>
        <dbReference type="EMBL" id="KYQ46184.1"/>
    </source>
</evidence>
<proteinExistence type="predicted"/>
<sequence length="88" mass="10549">MFLLLTDKRGILDLTAGQLQYIPKIVLLREFENFVESLWQRLSDHLKADPEVQRCRRCLKHYNRSWQRTHIDGPPPLIKNCDECCRIR</sequence>
<gene>
    <name evidence="1" type="ORF">ALC60_14818</name>
</gene>
<reference evidence="1 2" key="1">
    <citation type="submission" date="2015-09" db="EMBL/GenBank/DDBJ databases">
        <title>Trachymyrmex zeteki WGS genome.</title>
        <authorList>
            <person name="Nygaard S."/>
            <person name="Hu H."/>
            <person name="Boomsma J."/>
            <person name="Zhang G."/>
        </authorList>
    </citation>
    <scope>NUCLEOTIDE SEQUENCE [LARGE SCALE GENOMIC DNA]</scope>
    <source>
        <strain evidence="1">Tzet28-1</strain>
        <tissue evidence="1">Whole body</tissue>
    </source>
</reference>
<accession>A0A151WE88</accession>
<name>A0A151WE88_9HYME</name>
<protein>
    <submittedName>
        <fullName evidence="1">Uncharacterized protein</fullName>
    </submittedName>
</protein>
<keyword evidence="2" id="KW-1185">Reference proteome</keyword>
<dbReference type="Proteomes" id="UP000075809">
    <property type="component" value="Unassembled WGS sequence"/>
</dbReference>
<evidence type="ECO:0000313" key="2">
    <source>
        <dbReference type="Proteomes" id="UP000075809"/>
    </source>
</evidence>
<dbReference type="EMBL" id="KQ983246">
    <property type="protein sequence ID" value="KYQ46184.1"/>
    <property type="molecule type" value="Genomic_DNA"/>
</dbReference>
<dbReference type="AlphaFoldDB" id="A0A151WE88"/>
<organism evidence="1 2">
    <name type="scientific">Mycetomoellerius zeteki</name>
    <dbReference type="NCBI Taxonomy" id="64791"/>
    <lineage>
        <taxon>Eukaryota</taxon>
        <taxon>Metazoa</taxon>
        <taxon>Ecdysozoa</taxon>
        <taxon>Arthropoda</taxon>
        <taxon>Hexapoda</taxon>
        <taxon>Insecta</taxon>
        <taxon>Pterygota</taxon>
        <taxon>Neoptera</taxon>
        <taxon>Endopterygota</taxon>
        <taxon>Hymenoptera</taxon>
        <taxon>Apocrita</taxon>
        <taxon>Aculeata</taxon>
        <taxon>Formicoidea</taxon>
        <taxon>Formicidae</taxon>
        <taxon>Myrmicinae</taxon>
        <taxon>Mycetomoellerius</taxon>
    </lineage>
</organism>